<evidence type="ECO:0000313" key="7">
    <source>
        <dbReference type="EMBL" id="EFH89122.1"/>
    </source>
</evidence>
<dbReference type="InParanoid" id="D6TI65"/>
<feature type="domain" description="Probable transposase IS891/IS1136/IS1341" evidence="5">
    <location>
        <begin position="183"/>
        <end position="281"/>
    </location>
</feature>
<keyword evidence="2" id="KW-0815">Transposition</keyword>
<dbReference type="EMBL" id="ADVG01000001">
    <property type="protein sequence ID" value="EFH89122.1"/>
    <property type="molecule type" value="Genomic_DNA"/>
</dbReference>
<dbReference type="NCBIfam" id="TIGR01766">
    <property type="entry name" value="IS200/IS605 family accessory protein TnpB-like domain"/>
    <property type="match status" value="1"/>
</dbReference>
<dbReference type="eggNOG" id="COG0675">
    <property type="taxonomic scope" value="Bacteria"/>
</dbReference>
<dbReference type="Proteomes" id="UP000004508">
    <property type="component" value="Unassembled WGS sequence"/>
</dbReference>
<comment type="caution">
    <text evidence="7">The sequence shown here is derived from an EMBL/GenBank/DDBJ whole genome shotgun (WGS) entry which is preliminary data.</text>
</comment>
<keyword evidence="8" id="KW-1185">Reference proteome</keyword>
<dbReference type="InterPro" id="IPR001959">
    <property type="entry name" value="Transposase"/>
</dbReference>
<keyword evidence="4" id="KW-0233">DNA recombination</keyword>
<protein>
    <submittedName>
        <fullName evidence="7">Transposase, IS605 OrfB family</fullName>
    </submittedName>
</protein>
<evidence type="ECO:0000256" key="1">
    <source>
        <dbReference type="ARBA" id="ARBA00008761"/>
    </source>
</evidence>
<dbReference type="Pfam" id="PF07282">
    <property type="entry name" value="Cas12f1-like_TNB"/>
    <property type="match status" value="1"/>
</dbReference>
<accession>D6TI65</accession>
<organism evidence="7 8">
    <name type="scientific">Ktedonobacter racemifer DSM 44963</name>
    <dbReference type="NCBI Taxonomy" id="485913"/>
    <lineage>
        <taxon>Bacteria</taxon>
        <taxon>Bacillati</taxon>
        <taxon>Chloroflexota</taxon>
        <taxon>Ktedonobacteria</taxon>
        <taxon>Ktedonobacterales</taxon>
        <taxon>Ktedonobacteraceae</taxon>
        <taxon>Ktedonobacter</taxon>
    </lineage>
</organism>
<dbReference type="GO" id="GO:0003677">
    <property type="term" value="F:DNA binding"/>
    <property type="evidence" value="ECO:0007669"/>
    <property type="project" value="UniProtKB-KW"/>
</dbReference>
<evidence type="ECO:0000259" key="6">
    <source>
        <dbReference type="Pfam" id="PF07282"/>
    </source>
</evidence>
<dbReference type="GO" id="GO:0006310">
    <property type="term" value="P:DNA recombination"/>
    <property type="evidence" value="ECO:0007669"/>
    <property type="project" value="UniProtKB-KW"/>
</dbReference>
<feature type="domain" description="Cas12f1-like TNB" evidence="6">
    <location>
        <begin position="317"/>
        <end position="384"/>
    </location>
</feature>
<dbReference type="STRING" id="485913.Krac_10652"/>
<evidence type="ECO:0000256" key="3">
    <source>
        <dbReference type="ARBA" id="ARBA00023125"/>
    </source>
</evidence>
<evidence type="ECO:0000313" key="8">
    <source>
        <dbReference type="Proteomes" id="UP000004508"/>
    </source>
</evidence>
<dbReference type="RefSeq" id="WP_007905476.1">
    <property type="nucleotide sequence ID" value="NZ_ADVG01000001.1"/>
</dbReference>
<evidence type="ECO:0000256" key="2">
    <source>
        <dbReference type="ARBA" id="ARBA00022578"/>
    </source>
</evidence>
<dbReference type="AlphaFoldDB" id="D6TI65"/>
<reference evidence="7 8" key="1">
    <citation type="journal article" date="2011" name="Stand. Genomic Sci.">
        <title>Non-contiguous finished genome sequence and contextual data of the filamentous soil bacterium Ktedonobacter racemifer type strain (SOSP1-21).</title>
        <authorList>
            <person name="Chang Y.J."/>
            <person name="Land M."/>
            <person name="Hauser L."/>
            <person name="Chertkov O."/>
            <person name="Del Rio T.G."/>
            <person name="Nolan M."/>
            <person name="Copeland A."/>
            <person name="Tice H."/>
            <person name="Cheng J.F."/>
            <person name="Lucas S."/>
            <person name="Han C."/>
            <person name="Goodwin L."/>
            <person name="Pitluck S."/>
            <person name="Ivanova N."/>
            <person name="Ovchinikova G."/>
            <person name="Pati A."/>
            <person name="Chen A."/>
            <person name="Palaniappan K."/>
            <person name="Mavromatis K."/>
            <person name="Liolios K."/>
            <person name="Brettin T."/>
            <person name="Fiebig A."/>
            <person name="Rohde M."/>
            <person name="Abt B."/>
            <person name="Goker M."/>
            <person name="Detter J.C."/>
            <person name="Woyke T."/>
            <person name="Bristow J."/>
            <person name="Eisen J.A."/>
            <person name="Markowitz V."/>
            <person name="Hugenholtz P."/>
            <person name="Kyrpides N.C."/>
            <person name="Klenk H.P."/>
            <person name="Lapidus A."/>
        </authorList>
    </citation>
    <scope>NUCLEOTIDE SEQUENCE [LARGE SCALE GENOMIC DNA]</scope>
    <source>
        <strain evidence="8">DSM 44963</strain>
    </source>
</reference>
<evidence type="ECO:0000256" key="4">
    <source>
        <dbReference type="ARBA" id="ARBA00023172"/>
    </source>
</evidence>
<name>D6TI65_KTERA</name>
<evidence type="ECO:0000259" key="5">
    <source>
        <dbReference type="Pfam" id="PF01385"/>
    </source>
</evidence>
<dbReference type="InterPro" id="IPR010095">
    <property type="entry name" value="Cas12f1-like_TNB"/>
</dbReference>
<gene>
    <name evidence="7" type="ORF">Krac_10652</name>
</gene>
<keyword evidence="3" id="KW-0238">DNA-binding</keyword>
<sequence>MKTVLTAKLKLNATPEQFKALRTMQLAYRDALNYVSTYAFEHGKISNAVRLQEGTYDEIRLRFHLPSQMACSVPRQVGATYKALWTKVKNNAAHLKAKKTKKRHKGLDKAPTFLSPTLTYQYKKDYTFKKEQQVSILTLEGRVKVPYTGYDKHVALIQRGAEIGASKLWYDKPKKQFYLLVSLEVETADPTPETHKQVVGVDVGMRYLAVTATMQGNCTFHADISTVAKSRHYARLRKRLQKKGTRSATRRLVAISGRERRLKANANHVVSKRIVTHYSQSLIGLEHLTDIREQTKRRKGKSAKQRKANRAFSKWSFAELHSMIAYKALLHRSMAIKVDANSTSQACPKCGHTCKENRPNHGLLFVCKNCQYMLHADLVGARNIAMRTLLIRQDWIGTGVLSVRPDVSDDEAKAARLKRYAELRWSSDTSPRL</sequence>
<comment type="similarity">
    <text evidence="1">In the C-terminal section; belongs to the transposase 35 family.</text>
</comment>
<dbReference type="Pfam" id="PF01385">
    <property type="entry name" value="OrfB_IS605"/>
    <property type="match status" value="1"/>
</dbReference>
<dbReference type="GO" id="GO:0032196">
    <property type="term" value="P:transposition"/>
    <property type="evidence" value="ECO:0007669"/>
    <property type="project" value="UniProtKB-KW"/>
</dbReference>
<dbReference type="OrthoDB" id="143171at2"/>
<proteinExistence type="inferred from homology"/>
<dbReference type="NCBIfam" id="NF040570">
    <property type="entry name" value="guided_TnpB"/>
    <property type="match status" value="1"/>
</dbReference>